<dbReference type="AlphaFoldDB" id="A0A6M3IYR9"/>
<name>A0A6M3IYR9_9ZZZZ</name>
<gene>
    <name evidence="1" type="ORF">MM415B00826_0022</name>
</gene>
<sequence length="74" mass="8562">MNIENINSKDILEMVSYQQHPNYTKIQILRGYNFFARCVDGRLQAWTFSDTPKKAKAGYDETVQFEVDLGGTRV</sequence>
<proteinExistence type="predicted"/>
<protein>
    <submittedName>
        <fullName evidence="1">Uncharacterized protein</fullName>
    </submittedName>
</protein>
<dbReference type="EMBL" id="MT141462">
    <property type="protein sequence ID" value="QJA62111.1"/>
    <property type="molecule type" value="Genomic_DNA"/>
</dbReference>
<evidence type="ECO:0000313" key="1">
    <source>
        <dbReference type="EMBL" id="QJA62111.1"/>
    </source>
</evidence>
<organism evidence="1">
    <name type="scientific">viral metagenome</name>
    <dbReference type="NCBI Taxonomy" id="1070528"/>
    <lineage>
        <taxon>unclassified sequences</taxon>
        <taxon>metagenomes</taxon>
        <taxon>organismal metagenomes</taxon>
    </lineage>
</organism>
<reference evidence="1" key="1">
    <citation type="submission" date="2020-03" db="EMBL/GenBank/DDBJ databases">
        <title>The deep terrestrial virosphere.</title>
        <authorList>
            <person name="Holmfeldt K."/>
            <person name="Nilsson E."/>
            <person name="Simone D."/>
            <person name="Lopez-Fernandez M."/>
            <person name="Wu X."/>
            <person name="de Brujin I."/>
            <person name="Lundin D."/>
            <person name="Andersson A."/>
            <person name="Bertilsson S."/>
            <person name="Dopson M."/>
        </authorList>
    </citation>
    <scope>NUCLEOTIDE SEQUENCE</scope>
    <source>
        <strain evidence="1">MM415B00826</strain>
    </source>
</reference>
<accession>A0A6M3IYR9</accession>